<dbReference type="GO" id="GO:0000287">
    <property type="term" value="F:magnesium ion binding"/>
    <property type="evidence" value="ECO:0007669"/>
    <property type="project" value="InterPro"/>
</dbReference>
<dbReference type="GO" id="GO:0006015">
    <property type="term" value="P:5-phosphoribose 1-diphosphate biosynthetic process"/>
    <property type="evidence" value="ECO:0007669"/>
    <property type="project" value="TreeGrafter"/>
</dbReference>
<dbReference type="FunFam" id="3.40.50.2020:FF:000031">
    <property type="entry name" value="Probable PRS4-ribose-phosphate pyrophosphokinase 3"/>
    <property type="match status" value="1"/>
</dbReference>
<dbReference type="InterPro" id="IPR029099">
    <property type="entry name" value="Pribosyltran_N"/>
</dbReference>
<dbReference type="SMART" id="SM01400">
    <property type="entry name" value="Pribosyltran_N"/>
    <property type="match status" value="1"/>
</dbReference>
<proteinExistence type="inferred from homology"/>
<reference evidence="4 5" key="2">
    <citation type="submission" date="2018-11" db="EMBL/GenBank/DDBJ databases">
        <authorList>
            <consortium name="Pathogen Informatics"/>
        </authorList>
    </citation>
    <scope>NUCLEOTIDE SEQUENCE [LARGE SCALE GENOMIC DNA]</scope>
</reference>
<evidence type="ECO:0000256" key="2">
    <source>
        <dbReference type="ARBA" id="ARBA00022727"/>
    </source>
</evidence>
<dbReference type="Pfam" id="PF13793">
    <property type="entry name" value="Pribosyltran_N"/>
    <property type="match status" value="1"/>
</dbReference>
<dbReference type="InterPro" id="IPR005946">
    <property type="entry name" value="Rib-P_diPkinase"/>
</dbReference>
<dbReference type="SUPFAM" id="SSF53271">
    <property type="entry name" value="PRTase-like"/>
    <property type="match status" value="2"/>
</dbReference>
<keyword evidence="2" id="KW-0545">Nucleotide biosynthesis</keyword>
<dbReference type="GO" id="GO:0002189">
    <property type="term" value="C:ribose phosphate diphosphokinase complex"/>
    <property type="evidence" value="ECO:0007669"/>
    <property type="project" value="TreeGrafter"/>
</dbReference>
<protein>
    <submittedName>
        <fullName evidence="6">Pribosyltran_N domain-containing protein</fullName>
    </submittedName>
</protein>
<comment type="similarity">
    <text evidence="1">Belongs to the ribose-phosphate pyrophosphokinase family.</text>
</comment>
<dbReference type="Pfam" id="PF14572">
    <property type="entry name" value="Pribosyl_synth"/>
    <property type="match status" value="1"/>
</dbReference>
<evidence type="ECO:0000313" key="5">
    <source>
        <dbReference type="Proteomes" id="UP000050794"/>
    </source>
</evidence>
<dbReference type="FunFam" id="3.40.50.2020:FF:000043">
    <property type="entry name" value="Ribose-phosphate pyrophosphokinase 1"/>
    <property type="match status" value="1"/>
</dbReference>
<dbReference type="GO" id="GO:0005737">
    <property type="term" value="C:cytoplasm"/>
    <property type="evidence" value="ECO:0007669"/>
    <property type="project" value="TreeGrafter"/>
</dbReference>
<dbReference type="NCBIfam" id="TIGR01251">
    <property type="entry name" value="ribP_PPkin"/>
    <property type="match status" value="1"/>
</dbReference>
<dbReference type="GO" id="GO:0004749">
    <property type="term" value="F:ribose phosphate diphosphokinase activity"/>
    <property type="evidence" value="ECO:0007669"/>
    <property type="project" value="TreeGrafter"/>
</dbReference>
<keyword evidence="5" id="KW-1185">Reference proteome</keyword>
<dbReference type="PANTHER" id="PTHR10210">
    <property type="entry name" value="RIBOSE-PHOSPHATE DIPHOSPHOKINASE FAMILY MEMBER"/>
    <property type="match status" value="1"/>
</dbReference>
<sequence>MSNDITSDESSGMVVLAGNSHPKLAMLVSERLGIRLGDAIVYNKPNRETAVDIKQSVRGKHVFILQSASKDVNNNIMELLILMHTCKTSSAKTITVILPYLPYSKQCRMLRRSAIPMKLIADMICKTGATRLVSLDLYRKEIQGFFSIPVDNLRASPFLLAYIRENIPDYKNAVVVAKISKNFAISQFIGYMNANLKALMHPILEVFSKILPTECAHIMTSKTLNQNYLRLGVAVIHGEPKDGESMIEDGRQSPPLRSHLPEDRRGSLGTLMAPYELFPQQAAKEKPPLTVVGDVGGRIAIIVDDIIDEAQSFVAAAEVLKARGAYKIYVIATHGLLSADAPALLEESSIDQVVVTNSVPHEMQKLRCHKICTVDISLMISEAIRRIYYGESMGQLFRDVTLDD</sequence>
<evidence type="ECO:0000313" key="4">
    <source>
        <dbReference type="EMBL" id="VDM38038.1"/>
    </source>
</evidence>
<dbReference type="GO" id="GO:0006164">
    <property type="term" value="P:purine nucleotide biosynthetic process"/>
    <property type="evidence" value="ECO:0007669"/>
    <property type="project" value="TreeGrafter"/>
</dbReference>
<dbReference type="Gene3D" id="3.40.50.2020">
    <property type="match status" value="3"/>
</dbReference>
<evidence type="ECO:0000259" key="3">
    <source>
        <dbReference type="Pfam" id="PF13793"/>
    </source>
</evidence>
<dbReference type="PANTHER" id="PTHR10210:SF53">
    <property type="entry name" value="GH23275P"/>
    <property type="match status" value="1"/>
</dbReference>
<dbReference type="WBParaSite" id="TCNE_0000671701-mRNA-1">
    <property type="protein sequence ID" value="TCNE_0000671701-mRNA-1"/>
    <property type="gene ID" value="TCNE_0000671701"/>
</dbReference>
<reference evidence="6" key="1">
    <citation type="submission" date="2016-06" db="UniProtKB">
        <authorList>
            <consortium name="WormBaseParasite"/>
        </authorList>
    </citation>
    <scope>IDENTIFICATION</scope>
</reference>
<dbReference type="AlphaFoldDB" id="A0A183UDZ7"/>
<dbReference type="InterPro" id="IPR029057">
    <property type="entry name" value="PRTase-like"/>
</dbReference>
<dbReference type="EMBL" id="UYWY01019542">
    <property type="protein sequence ID" value="VDM38038.1"/>
    <property type="molecule type" value="Genomic_DNA"/>
</dbReference>
<evidence type="ECO:0000256" key="1">
    <source>
        <dbReference type="ARBA" id="ARBA00006478"/>
    </source>
</evidence>
<name>A0A183UDZ7_TOXCA</name>
<accession>A0A183UDZ7</accession>
<gene>
    <name evidence="4" type="ORF">TCNE_LOCUS6717</name>
</gene>
<feature type="domain" description="Ribose-phosphate pyrophosphokinase N-terminal" evidence="3">
    <location>
        <begin position="13"/>
        <end position="128"/>
    </location>
</feature>
<dbReference type="Proteomes" id="UP000050794">
    <property type="component" value="Unassembled WGS sequence"/>
</dbReference>
<evidence type="ECO:0000313" key="6">
    <source>
        <dbReference type="WBParaSite" id="TCNE_0000671701-mRNA-1"/>
    </source>
</evidence>
<dbReference type="GO" id="GO:0005524">
    <property type="term" value="F:ATP binding"/>
    <property type="evidence" value="ECO:0007669"/>
    <property type="project" value="TreeGrafter"/>
</dbReference>
<organism evidence="5 6">
    <name type="scientific">Toxocara canis</name>
    <name type="common">Canine roundworm</name>
    <dbReference type="NCBI Taxonomy" id="6265"/>
    <lineage>
        <taxon>Eukaryota</taxon>
        <taxon>Metazoa</taxon>
        <taxon>Ecdysozoa</taxon>
        <taxon>Nematoda</taxon>
        <taxon>Chromadorea</taxon>
        <taxon>Rhabditida</taxon>
        <taxon>Spirurina</taxon>
        <taxon>Ascaridomorpha</taxon>
        <taxon>Ascaridoidea</taxon>
        <taxon>Toxocaridae</taxon>
        <taxon>Toxocara</taxon>
    </lineage>
</organism>